<organism evidence="1 2">
    <name type="scientific">Marihabitans asiaticum</name>
    <dbReference type="NCBI Taxonomy" id="415218"/>
    <lineage>
        <taxon>Bacteria</taxon>
        <taxon>Bacillati</taxon>
        <taxon>Actinomycetota</taxon>
        <taxon>Actinomycetes</taxon>
        <taxon>Micrococcales</taxon>
        <taxon>Intrasporangiaceae</taxon>
        <taxon>Marihabitans</taxon>
    </lineage>
</organism>
<accession>A0A560WG35</accession>
<reference evidence="1 2" key="1">
    <citation type="submission" date="2019-06" db="EMBL/GenBank/DDBJ databases">
        <title>Sequencing the genomes of 1000 actinobacteria strains.</title>
        <authorList>
            <person name="Klenk H.-P."/>
        </authorList>
    </citation>
    <scope>NUCLEOTIDE SEQUENCE [LARGE SCALE GENOMIC DNA]</scope>
    <source>
        <strain evidence="1 2">DSM 18935</strain>
    </source>
</reference>
<proteinExistence type="predicted"/>
<keyword evidence="2" id="KW-1185">Reference proteome</keyword>
<name>A0A560WG35_9MICO</name>
<comment type="caution">
    <text evidence="1">The sequence shown here is derived from an EMBL/GenBank/DDBJ whole genome shotgun (WGS) entry which is preliminary data.</text>
</comment>
<evidence type="ECO:0000313" key="1">
    <source>
        <dbReference type="EMBL" id="TWD16568.1"/>
    </source>
</evidence>
<dbReference type="Proteomes" id="UP000315628">
    <property type="component" value="Unassembled WGS sequence"/>
</dbReference>
<dbReference type="AlphaFoldDB" id="A0A560WG35"/>
<dbReference type="OrthoDB" id="4862073at2"/>
<protein>
    <submittedName>
        <fullName evidence="1">Uncharacterized protein</fullName>
    </submittedName>
</protein>
<dbReference type="EMBL" id="VIUW01000001">
    <property type="protein sequence ID" value="TWD16568.1"/>
    <property type="molecule type" value="Genomic_DNA"/>
</dbReference>
<evidence type="ECO:0000313" key="2">
    <source>
        <dbReference type="Proteomes" id="UP000315628"/>
    </source>
</evidence>
<sequence>MSEITSGHTTGFDLHPLNPVFLTFDDTIAGKNWFFQLPDDAVLEPGTLTPKDFAVPQTDAREVLRSVVRFVADLPADGRPLVVWADGDDELLVDISATTITCLVGLVRIGIKVACDQLDAPAAIEVPFAVGTHDRPAGLTMSTQRRLLGPDVIVDRWSDAIVAFAWEALLETARRLAERAGKDTQGRPLIPVAIASGSGTLHIQPMARHNLRD</sequence>
<dbReference type="RefSeq" id="WP_144854650.1">
    <property type="nucleotide sequence ID" value="NZ_BAAAYT010000001.1"/>
</dbReference>
<gene>
    <name evidence="1" type="ORF">FB557_0092</name>
</gene>